<dbReference type="Pfam" id="PF25222">
    <property type="entry name" value="DUF7840"/>
    <property type="match status" value="1"/>
</dbReference>
<feature type="chain" id="PRO_5015410404" evidence="2">
    <location>
        <begin position="22"/>
        <end position="624"/>
    </location>
</feature>
<evidence type="ECO:0000313" key="7">
    <source>
        <dbReference type="EMBL" id="PQJ52572.1"/>
    </source>
</evidence>
<evidence type="ECO:0000259" key="4">
    <source>
        <dbReference type="Pfam" id="PF25222"/>
    </source>
</evidence>
<feature type="domain" description="DUF7840" evidence="4">
    <location>
        <begin position="394"/>
        <end position="623"/>
    </location>
</feature>
<feature type="domain" description="DUF7842" evidence="5">
    <location>
        <begin position="299"/>
        <end position="384"/>
    </location>
</feature>
<dbReference type="RefSeq" id="WP_105051037.1">
    <property type="nucleotide sequence ID" value="NZ_BMYG01000004.1"/>
</dbReference>
<protein>
    <submittedName>
        <fullName evidence="7">Uncharacterized protein</fullName>
    </submittedName>
</protein>
<dbReference type="InterPro" id="IPR057162">
    <property type="entry name" value="DUF7840"/>
</dbReference>
<evidence type="ECO:0000256" key="2">
    <source>
        <dbReference type="SAM" id="SignalP"/>
    </source>
</evidence>
<dbReference type="Pfam" id="PF25225">
    <property type="entry name" value="DUF7843"/>
    <property type="match status" value="1"/>
</dbReference>
<dbReference type="InterPro" id="IPR057164">
    <property type="entry name" value="DUF7842"/>
</dbReference>
<dbReference type="AlphaFoldDB" id="A0A2S7UST2"/>
<evidence type="ECO:0000313" key="8">
    <source>
        <dbReference type="Proteomes" id="UP000239007"/>
    </source>
</evidence>
<keyword evidence="2" id="KW-0732">Signal</keyword>
<feature type="region of interest" description="Disordered" evidence="1">
    <location>
        <begin position="381"/>
        <end position="406"/>
    </location>
</feature>
<feature type="domain" description="Lnb N-terminal periplasmic" evidence="3">
    <location>
        <begin position="121"/>
        <end position="288"/>
    </location>
</feature>
<dbReference type="InterPro" id="IPR057165">
    <property type="entry name" value="DUF7843"/>
</dbReference>
<dbReference type="Proteomes" id="UP000239007">
    <property type="component" value="Unassembled WGS sequence"/>
</dbReference>
<dbReference type="Pfam" id="PF25224">
    <property type="entry name" value="DUF7842"/>
    <property type="match status" value="1"/>
</dbReference>
<feature type="domain" description="DUF7843" evidence="6">
    <location>
        <begin position="28"/>
        <end position="105"/>
    </location>
</feature>
<sequence>MKILSKAVLVLMASLSLPLFASSVPFSDLADKPYWLKLIHYRSATLTDFKSEVDDKRFFLAKSGKTDPYAELMATLDVFNGKNVTAEKTDKLRCEFPARYTWLKNNTDNHWPELNCPELTMWQKTLNPAGITLVFPTAFMNSPSSMFGHTLLRVDAKDQNRHRELVAFAVNFAAQPDETDNAAVYAFKGFVGMYPGSFTVMPYYRKVREYNDIESRDIWEYKLNLSEDEVHRILLHLWELQRAKFDYYFIDENCSYQLLGLLQLANETLDLTSTFSFQAIPSDTVAVLREHQLLQAPNYRPAFGTRLYHYSQQLSEQELTSVHELMDTGTFEQSTYSIDRQAAILEMAYEWLNFDFNDQGLQRENIAPRLNKLLYQRSKLKTPTPFTQPKKPDISPEQGHSSSRAGVTFVDSKNGARQIKLSYRLAYHDLLDSSDGYIPGAKISFFDLEGSFSEHHKSRIEHLYLVDAMSLAPDNAVFDSWSWSMKLGYDHQPSVDEDSASEYPVKEKNRYFTQGGFGKSFGDPNNLHSFVLGSVALNYGDITDKLDVGAGIEFGTIWQVNNNNKLGLTGNVMQLINTGNQYYSQVDLSWNLSLNTNLALRSSINYRKWHSEDTQVKLTLYYYF</sequence>
<evidence type="ECO:0000259" key="6">
    <source>
        <dbReference type="Pfam" id="PF25225"/>
    </source>
</evidence>
<feature type="signal peptide" evidence="2">
    <location>
        <begin position="1"/>
        <end position="21"/>
    </location>
</feature>
<dbReference type="OrthoDB" id="9759948at2"/>
<name>A0A2S7UST2_9GAMM</name>
<dbReference type="InterPro" id="IPR025178">
    <property type="entry name" value="Lnb_N"/>
</dbReference>
<proteinExistence type="predicted"/>
<evidence type="ECO:0000259" key="5">
    <source>
        <dbReference type="Pfam" id="PF25224"/>
    </source>
</evidence>
<dbReference type="EMBL" id="MSCH01000003">
    <property type="protein sequence ID" value="PQJ52572.1"/>
    <property type="molecule type" value="Genomic_DNA"/>
</dbReference>
<organism evidence="7 8">
    <name type="scientific">Psychrosphaera saromensis</name>
    <dbReference type="NCBI Taxonomy" id="716813"/>
    <lineage>
        <taxon>Bacteria</taxon>
        <taxon>Pseudomonadati</taxon>
        <taxon>Pseudomonadota</taxon>
        <taxon>Gammaproteobacteria</taxon>
        <taxon>Alteromonadales</taxon>
        <taxon>Pseudoalteromonadaceae</taxon>
        <taxon>Psychrosphaera</taxon>
    </lineage>
</organism>
<evidence type="ECO:0000259" key="3">
    <source>
        <dbReference type="Pfam" id="PF13387"/>
    </source>
</evidence>
<gene>
    <name evidence="7" type="ORF">BTO11_02180</name>
</gene>
<keyword evidence="8" id="KW-1185">Reference proteome</keyword>
<reference evidence="7 8" key="1">
    <citation type="submission" date="2016-12" db="EMBL/GenBank/DDBJ databases">
        <title>Diversity of luminous bacteria.</title>
        <authorList>
            <person name="Yoshizawa S."/>
            <person name="Kogure K."/>
        </authorList>
    </citation>
    <scope>NUCLEOTIDE SEQUENCE [LARGE SCALE GENOMIC DNA]</scope>
    <source>
        <strain evidence="7 8">SA4-48</strain>
    </source>
</reference>
<accession>A0A2S7UST2</accession>
<dbReference type="Pfam" id="PF13387">
    <property type="entry name" value="Lnb_N"/>
    <property type="match status" value="1"/>
</dbReference>
<evidence type="ECO:0000256" key="1">
    <source>
        <dbReference type="SAM" id="MobiDB-lite"/>
    </source>
</evidence>
<comment type="caution">
    <text evidence="7">The sequence shown here is derived from an EMBL/GenBank/DDBJ whole genome shotgun (WGS) entry which is preliminary data.</text>
</comment>